<feature type="region of interest" description="Disordered" evidence="3">
    <location>
        <begin position="163"/>
        <end position="197"/>
    </location>
</feature>
<dbReference type="InterPro" id="IPR001375">
    <property type="entry name" value="Peptidase_S9_cat"/>
</dbReference>
<evidence type="ECO:0000256" key="1">
    <source>
        <dbReference type="ARBA" id="ARBA00022801"/>
    </source>
</evidence>
<dbReference type="GO" id="GO:0004252">
    <property type="term" value="F:serine-type endopeptidase activity"/>
    <property type="evidence" value="ECO:0007669"/>
    <property type="project" value="TreeGrafter"/>
</dbReference>
<dbReference type="PANTHER" id="PTHR42776:SF27">
    <property type="entry name" value="DIPEPTIDYL PEPTIDASE FAMILY MEMBER 6"/>
    <property type="match status" value="1"/>
</dbReference>
<dbReference type="Gene3D" id="2.120.10.30">
    <property type="entry name" value="TolB, C-terminal domain"/>
    <property type="match status" value="1"/>
</dbReference>
<dbReference type="Pfam" id="PF07676">
    <property type="entry name" value="PD40"/>
    <property type="match status" value="1"/>
</dbReference>
<feature type="compositionally biased region" description="Acidic residues" evidence="3">
    <location>
        <begin position="164"/>
        <end position="173"/>
    </location>
</feature>
<proteinExistence type="predicted"/>
<keyword evidence="5" id="KW-0031">Aminopeptidase</keyword>
<sequence>MTVPRESSTAAEVTGSMSPEVAFGRPELATAGEGRFSLDRLGRRVVFQVHTPPETAPAGQPRFLPSGTPACAVGQMVHYVDLDGGGTVQVGPDGANSWHPSWSPDGQTVAFYSDAGGSPNLWVHDVASGTSRLVSKVGVKAKLWVGDEPQWVPDGSEVLVPVAPDEEGTDGEEAASPAEGRPTARVYRSRDEPDDTGSIVELNEHYLRENNATIAAINIADGSVRVLVAADATPRPSAAQVSPSGRWVSYLSVALQDQSEDAPTSGCFHDLLLMSTAGGHAAVVASHIAQSESPPGYYLDTYIWHPTRDQLFWIDQGRLWTVEIDDKPGQPRRLAPSLDTLTVTPLLLTRTCTSLIIGIGKGEQATTDHNPVPHQLGVVPLDGSPHTVIAPPTDLADPYVVRQSHAVAWEPQPGAIAVQMRNPSTTEPVLLRVDTTTATITRSWQGPAKLDTVGATPDHRSLVAAYEDFRHPRDLWILDSEGHRERQLTTVNPLLSGVRLGEVDTFQTRVPQHDGTFADATTAVLLPAGVRRGDHLPAIMFCYPGGRVSHRSNQFGGGMPSCLPLTPFFDRGYAVLLAEAPIGPDGQAGNPRAELAAVLVPQLYHAAELGYIDLERVALSGHSYGGYGTAATISATNAFAAAVALQGMYDLTSSYSRLTTGTTTSMYWYFETGQARMGAHPWKAPQRYHDNSPYHQADRIQTPLLLIHGADDDMCHVDDAGMLYNALKRLGQDVELAIYDGEGHVPYEWSRVNAVDALHRVLDFLDRHLSG</sequence>
<dbReference type="Proteomes" id="UP000579605">
    <property type="component" value="Unassembled WGS sequence"/>
</dbReference>
<dbReference type="GO" id="GO:0006508">
    <property type="term" value="P:proteolysis"/>
    <property type="evidence" value="ECO:0007669"/>
    <property type="project" value="InterPro"/>
</dbReference>
<dbReference type="SUPFAM" id="SSF53474">
    <property type="entry name" value="alpha/beta-Hydrolases"/>
    <property type="match status" value="1"/>
</dbReference>
<name>A0A852ZIG2_9ACTN</name>
<dbReference type="InterPro" id="IPR011042">
    <property type="entry name" value="6-blade_b-propeller_TolB-like"/>
</dbReference>
<feature type="domain" description="Peptidase S9 prolyl oligopeptidase catalytic" evidence="4">
    <location>
        <begin position="605"/>
        <end position="770"/>
    </location>
</feature>
<reference evidence="5 6" key="1">
    <citation type="submission" date="2020-07" db="EMBL/GenBank/DDBJ databases">
        <title>Sequencing the genomes of 1000 actinobacteria strains.</title>
        <authorList>
            <person name="Klenk H.-P."/>
        </authorList>
    </citation>
    <scope>NUCLEOTIDE SEQUENCE [LARGE SCALE GENOMIC DNA]</scope>
    <source>
        <strain evidence="5 6">DSM 18448</strain>
    </source>
</reference>
<dbReference type="RefSeq" id="WP_179790320.1">
    <property type="nucleotide sequence ID" value="NZ_BAAARR010000019.1"/>
</dbReference>
<dbReference type="SUPFAM" id="SSF82171">
    <property type="entry name" value="DPP6 N-terminal domain-like"/>
    <property type="match status" value="1"/>
</dbReference>
<dbReference type="Pfam" id="PF00326">
    <property type="entry name" value="Peptidase_S9"/>
    <property type="match status" value="1"/>
</dbReference>
<keyword evidence="5" id="KW-0645">Protease</keyword>
<dbReference type="AlphaFoldDB" id="A0A852ZIG2"/>
<dbReference type="InterPro" id="IPR011659">
    <property type="entry name" value="WD40"/>
</dbReference>
<dbReference type="PANTHER" id="PTHR42776">
    <property type="entry name" value="SERINE PEPTIDASE S9 FAMILY MEMBER"/>
    <property type="match status" value="1"/>
</dbReference>
<evidence type="ECO:0000256" key="3">
    <source>
        <dbReference type="SAM" id="MobiDB-lite"/>
    </source>
</evidence>
<evidence type="ECO:0000313" key="5">
    <source>
        <dbReference type="EMBL" id="NYH92901.1"/>
    </source>
</evidence>
<accession>A0A852ZIG2</accession>
<dbReference type="EMBL" id="JACBZH010000001">
    <property type="protein sequence ID" value="NYH92901.1"/>
    <property type="molecule type" value="Genomic_DNA"/>
</dbReference>
<evidence type="ECO:0000259" key="4">
    <source>
        <dbReference type="Pfam" id="PF00326"/>
    </source>
</evidence>
<gene>
    <name evidence="5" type="ORF">F4554_005539</name>
</gene>
<keyword evidence="6" id="KW-1185">Reference proteome</keyword>
<keyword evidence="2" id="KW-0720">Serine protease</keyword>
<organism evidence="5 6">
    <name type="scientific">Actinopolymorpha rutila</name>
    <dbReference type="NCBI Taxonomy" id="446787"/>
    <lineage>
        <taxon>Bacteria</taxon>
        <taxon>Bacillati</taxon>
        <taxon>Actinomycetota</taxon>
        <taxon>Actinomycetes</taxon>
        <taxon>Propionibacteriales</taxon>
        <taxon>Actinopolymorphaceae</taxon>
        <taxon>Actinopolymorpha</taxon>
    </lineage>
</organism>
<dbReference type="InterPro" id="IPR029058">
    <property type="entry name" value="AB_hydrolase_fold"/>
</dbReference>
<evidence type="ECO:0000313" key="6">
    <source>
        <dbReference type="Proteomes" id="UP000579605"/>
    </source>
</evidence>
<evidence type="ECO:0000256" key="2">
    <source>
        <dbReference type="ARBA" id="ARBA00022825"/>
    </source>
</evidence>
<dbReference type="Gene3D" id="3.40.50.1820">
    <property type="entry name" value="alpha/beta hydrolase"/>
    <property type="match status" value="1"/>
</dbReference>
<comment type="caution">
    <text evidence="5">The sequence shown here is derived from an EMBL/GenBank/DDBJ whole genome shotgun (WGS) entry which is preliminary data.</text>
</comment>
<dbReference type="GO" id="GO:0004177">
    <property type="term" value="F:aminopeptidase activity"/>
    <property type="evidence" value="ECO:0007669"/>
    <property type="project" value="UniProtKB-KW"/>
</dbReference>
<protein>
    <submittedName>
        <fullName evidence="5">Dipeptidyl aminopeptidase/acylaminoacyl peptidase</fullName>
    </submittedName>
</protein>
<keyword evidence="1" id="KW-0378">Hydrolase</keyword>